<dbReference type="Proteomes" id="UP001596091">
    <property type="component" value="Unassembled WGS sequence"/>
</dbReference>
<dbReference type="SUPFAM" id="SSF48013">
    <property type="entry name" value="NusB-like"/>
    <property type="match status" value="1"/>
</dbReference>
<dbReference type="InterPro" id="IPR035926">
    <property type="entry name" value="NusB-like_sf"/>
</dbReference>
<keyword evidence="8" id="KW-1185">Reference proteome</keyword>
<dbReference type="RefSeq" id="WP_263341924.1">
    <property type="nucleotide sequence ID" value="NZ_JAGSYH010000008.1"/>
</dbReference>
<dbReference type="InterPro" id="IPR049560">
    <property type="entry name" value="MeTrfase_RsmB-F_NOP2_cat"/>
</dbReference>
<dbReference type="Gene3D" id="3.40.50.150">
    <property type="entry name" value="Vaccinia Virus protein VP39"/>
    <property type="match status" value="1"/>
</dbReference>
<dbReference type="EMBL" id="JBHSPH010000020">
    <property type="protein sequence ID" value="MFC5865423.1"/>
    <property type="molecule type" value="Genomic_DNA"/>
</dbReference>
<feature type="binding site" evidence="5">
    <location>
        <position position="351"/>
    </location>
    <ligand>
        <name>S-adenosyl-L-methionine</name>
        <dbReference type="ChEBI" id="CHEBI:59789"/>
    </ligand>
</feature>
<dbReference type="Pfam" id="PF01029">
    <property type="entry name" value="NusB"/>
    <property type="match status" value="1"/>
</dbReference>
<evidence type="ECO:0000256" key="3">
    <source>
        <dbReference type="ARBA" id="ARBA00022691"/>
    </source>
</evidence>
<protein>
    <submittedName>
        <fullName evidence="7">Transcription antitermination factor NusB</fullName>
    </submittedName>
</protein>
<keyword evidence="3 5" id="KW-0949">S-adenosyl-L-methionine</keyword>
<dbReference type="PROSITE" id="PS51686">
    <property type="entry name" value="SAM_MT_RSMB_NOP"/>
    <property type="match status" value="1"/>
</dbReference>
<comment type="similarity">
    <text evidence="5">Belongs to the class I-like SAM-binding methyltransferase superfamily. RsmB/NOP family.</text>
</comment>
<organism evidence="7 8">
    <name type="scientific">Acidicapsa dinghuensis</name>
    <dbReference type="NCBI Taxonomy" id="2218256"/>
    <lineage>
        <taxon>Bacteria</taxon>
        <taxon>Pseudomonadati</taxon>
        <taxon>Acidobacteriota</taxon>
        <taxon>Terriglobia</taxon>
        <taxon>Terriglobales</taxon>
        <taxon>Acidobacteriaceae</taxon>
        <taxon>Acidicapsa</taxon>
    </lineage>
</organism>
<dbReference type="InterPro" id="IPR023267">
    <property type="entry name" value="RCMT"/>
</dbReference>
<evidence type="ECO:0000313" key="7">
    <source>
        <dbReference type="EMBL" id="MFC5865423.1"/>
    </source>
</evidence>
<name>A0ABW1ER88_9BACT</name>
<evidence type="ECO:0000256" key="4">
    <source>
        <dbReference type="ARBA" id="ARBA00022884"/>
    </source>
</evidence>
<keyword evidence="2 5" id="KW-0808">Transferase</keyword>
<evidence type="ECO:0000313" key="8">
    <source>
        <dbReference type="Proteomes" id="UP001596091"/>
    </source>
</evidence>
<evidence type="ECO:0000256" key="1">
    <source>
        <dbReference type="ARBA" id="ARBA00022603"/>
    </source>
</evidence>
<dbReference type="InterPro" id="IPR001678">
    <property type="entry name" value="MeTrfase_RsmB-F_NOP2_dom"/>
</dbReference>
<sequence>MAASKAAISPARREAFRILFEVERSGAHADDLLRSSRVDALSVADRGLCTALVLGVLRWQIRLDGMMRPLLAKPNVRLDIEVQTALRMGAFQLLFLERVPTHAAINESVEICKASGHSFAARMVNAVLRKAATWPKLSAWRLPGNLDAKALAEATAHPAWMVERWARFYGMVAAREICGHGQEQPDLVVRVVGRETEGDLTQKGIQLAAGGLLTAARTVIEGSLSAATLTDAAVRIQDEGSQLIGELAAAAVESPERILDCCAAPGGKTLILAERWPLAAITALELHPERCEALRRRVQADAEAAPEVYGWIAVVHGDAAGLNDAGLSVAGLDTDGVLEGPLDGFDLILVDVPCSGTGTLGRNPEIRHRLGAADLVRHHEQQCEILKSVLTYAARVTEPGKRVRVVYSTCSLEPEENQDVVAEVLSQVEGWRQVSLSEPISRMSELGRLTGTGREAIVQSLTAEGAMLLLPGMSVAGTGRKLETDGFFAALMERVV</sequence>
<dbReference type="CDD" id="cd02440">
    <property type="entry name" value="AdoMet_MTases"/>
    <property type="match status" value="1"/>
</dbReference>
<feature type="binding site" evidence="5">
    <location>
        <position position="318"/>
    </location>
    <ligand>
        <name>S-adenosyl-L-methionine</name>
        <dbReference type="ChEBI" id="CHEBI:59789"/>
    </ligand>
</feature>
<dbReference type="PANTHER" id="PTHR22807:SF53">
    <property type="entry name" value="RIBOSOMAL RNA SMALL SUBUNIT METHYLTRANSFERASE B-RELATED"/>
    <property type="match status" value="1"/>
</dbReference>
<comment type="caution">
    <text evidence="7">The sequence shown here is derived from an EMBL/GenBank/DDBJ whole genome shotgun (WGS) entry which is preliminary data.</text>
</comment>
<reference evidence="8" key="1">
    <citation type="journal article" date="2019" name="Int. J. Syst. Evol. Microbiol.">
        <title>The Global Catalogue of Microorganisms (GCM) 10K type strain sequencing project: providing services to taxonomists for standard genome sequencing and annotation.</title>
        <authorList>
            <consortium name="The Broad Institute Genomics Platform"/>
            <consortium name="The Broad Institute Genome Sequencing Center for Infectious Disease"/>
            <person name="Wu L."/>
            <person name="Ma J."/>
        </authorList>
    </citation>
    <scope>NUCLEOTIDE SEQUENCE [LARGE SCALE GENOMIC DNA]</scope>
    <source>
        <strain evidence="8">JCM 4087</strain>
    </source>
</reference>
<dbReference type="InterPro" id="IPR029063">
    <property type="entry name" value="SAM-dependent_MTases_sf"/>
</dbReference>
<keyword evidence="4 5" id="KW-0694">RNA-binding</keyword>
<feature type="binding site" evidence="5">
    <location>
        <position position="285"/>
    </location>
    <ligand>
        <name>S-adenosyl-L-methionine</name>
        <dbReference type="ChEBI" id="CHEBI:59789"/>
    </ligand>
</feature>
<feature type="active site" description="Nucleophile" evidence="5">
    <location>
        <position position="410"/>
    </location>
</feature>
<accession>A0ABW1ER88</accession>
<dbReference type="PANTHER" id="PTHR22807">
    <property type="entry name" value="NOP2 YEAST -RELATED NOL1/NOP2/FMU SUN DOMAIN-CONTAINING"/>
    <property type="match status" value="1"/>
</dbReference>
<proteinExistence type="inferred from homology"/>
<feature type="binding site" evidence="5">
    <location>
        <begin position="262"/>
        <end position="268"/>
    </location>
    <ligand>
        <name>S-adenosyl-L-methionine</name>
        <dbReference type="ChEBI" id="CHEBI:59789"/>
    </ligand>
</feature>
<evidence type="ECO:0000259" key="6">
    <source>
        <dbReference type="PROSITE" id="PS51686"/>
    </source>
</evidence>
<gene>
    <name evidence="7" type="ORF">ACFPT7_24170</name>
</gene>
<evidence type="ECO:0000256" key="5">
    <source>
        <dbReference type="PROSITE-ProRule" id="PRU01023"/>
    </source>
</evidence>
<dbReference type="InterPro" id="IPR006027">
    <property type="entry name" value="NusB_RsmB_TIM44"/>
</dbReference>
<feature type="domain" description="SAM-dependent MTase RsmB/NOP-type" evidence="6">
    <location>
        <begin position="154"/>
        <end position="495"/>
    </location>
</feature>
<dbReference type="SUPFAM" id="SSF53335">
    <property type="entry name" value="S-adenosyl-L-methionine-dependent methyltransferases"/>
    <property type="match status" value="1"/>
</dbReference>
<dbReference type="Gene3D" id="1.10.940.10">
    <property type="entry name" value="NusB-like"/>
    <property type="match status" value="1"/>
</dbReference>
<keyword evidence="1 5" id="KW-0489">Methyltransferase</keyword>
<evidence type="ECO:0000256" key="2">
    <source>
        <dbReference type="ARBA" id="ARBA00022679"/>
    </source>
</evidence>
<dbReference type="PRINTS" id="PR02008">
    <property type="entry name" value="RCMTFAMILY"/>
</dbReference>
<dbReference type="Pfam" id="PF01189">
    <property type="entry name" value="Methyltr_RsmB-F"/>
    <property type="match status" value="1"/>
</dbReference>